<dbReference type="OrthoDB" id="10069295at2759"/>
<protein>
    <submittedName>
        <fullName evidence="1">Uncharacterized protein</fullName>
    </submittedName>
</protein>
<dbReference type="AlphaFoldDB" id="A0A811RQW7"/>
<proteinExistence type="predicted"/>
<sequence>MARQNVRRNTATDSSSRNRLDLDEVLGRIAELNTQLRRQMAANDVAEAKLVLHDIIRGHKDVGDVPRELLADLKKVVEKRLQEAAATIYLRSL</sequence>
<organism evidence="1 2">
    <name type="scientific">Miscanthus lutarioriparius</name>
    <dbReference type="NCBI Taxonomy" id="422564"/>
    <lineage>
        <taxon>Eukaryota</taxon>
        <taxon>Viridiplantae</taxon>
        <taxon>Streptophyta</taxon>
        <taxon>Embryophyta</taxon>
        <taxon>Tracheophyta</taxon>
        <taxon>Spermatophyta</taxon>
        <taxon>Magnoliopsida</taxon>
        <taxon>Liliopsida</taxon>
        <taxon>Poales</taxon>
        <taxon>Poaceae</taxon>
        <taxon>PACMAD clade</taxon>
        <taxon>Panicoideae</taxon>
        <taxon>Andropogonodae</taxon>
        <taxon>Andropogoneae</taxon>
        <taxon>Saccharinae</taxon>
        <taxon>Miscanthus</taxon>
    </lineage>
</organism>
<evidence type="ECO:0000313" key="2">
    <source>
        <dbReference type="Proteomes" id="UP000604825"/>
    </source>
</evidence>
<name>A0A811RQW7_9POAL</name>
<comment type="caution">
    <text evidence="1">The sequence shown here is derived from an EMBL/GenBank/DDBJ whole genome shotgun (WGS) entry which is preliminary data.</text>
</comment>
<accession>A0A811RQW7</accession>
<evidence type="ECO:0000313" key="1">
    <source>
        <dbReference type="EMBL" id="CAD6273013.1"/>
    </source>
</evidence>
<dbReference type="Proteomes" id="UP000604825">
    <property type="component" value="Unassembled WGS sequence"/>
</dbReference>
<reference evidence="1" key="1">
    <citation type="submission" date="2020-10" db="EMBL/GenBank/DDBJ databases">
        <authorList>
            <person name="Han B."/>
            <person name="Lu T."/>
            <person name="Zhao Q."/>
            <person name="Huang X."/>
            <person name="Zhao Y."/>
        </authorList>
    </citation>
    <scope>NUCLEOTIDE SEQUENCE</scope>
</reference>
<gene>
    <name evidence="1" type="ORF">NCGR_LOCUS56282</name>
</gene>
<dbReference type="EMBL" id="CAJGYO010000016">
    <property type="protein sequence ID" value="CAD6273013.1"/>
    <property type="molecule type" value="Genomic_DNA"/>
</dbReference>
<keyword evidence="2" id="KW-1185">Reference proteome</keyword>